<feature type="region of interest" description="Disordered" evidence="1">
    <location>
        <begin position="1"/>
        <end position="34"/>
    </location>
</feature>
<evidence type="ECO:0000313" key="4">
    <source>
        <dbReference type="Proteomes" id="UP000054342"/>
    </source>
</evidence>
<feature type="transmembrane region" description="Helical" evidence="2">
    <location>
        <begin position="77"/>
        <end position="98"/>
    </location>
</feature>
<dbReference type="AlphaFoldDB" id="A0A0D2BQS7"/>
<feature type="transmembrane region" description="Helical" evidence="2">
    <location>
        <begin position="125"/>
        <end position="144"/>
    </location>
</feature>
<proteinExistence type="predicted"/>
<organism evidence="3 4">
    <name type="scientific">Exophiala xenobiotica</name>
    <dbReference type="NCBI Taxonomy" id="348802"/>
    <lineage>
        <taxon>Eukaryota</taxon>
        <taxon>Fungi</taxon>
        <taxon>Dikarya</taxon>
        <taxon>Ascomycota</taxon>
        <taxon>Pezizomycotina</taxon>
        <taxon>Eurotiomycetes</taxon>
        <taxon>Chaetothyriomycetidae</taxon>
        <taxon>Chaetothyriales</taxon>
        <taxon>Herpotrichiellaceae</taxon>
        <taxon>Exophiala</taxon>
    </lineage>
</organism>
<evidence type="ECO:0000256" key="2">
    <source>
        <dbReference type="SAM" id="Phobius"/>
    </source>
</evidence>
<keyword evidence="2" id="KW-0472">Membrane</keyword>
<evidence type="ECO:0000313" key="3">
    <source>
        <dbReference type="EMBL" id="KIW54881.1"/>
    </source>
</evidence>
<evidence type="ECO:0000256" key="1">
    <source>
        <dbReference type="SAM" id="MobiDB-lite"/>
    </source>
</evidence>
<dbReference type="RefSeq" id="XP_013315465.1">
    <property type="nucleotide sequence ID" value="XM_013460011.1"/>
</dbReference>
<sequence>MSNSRPTSSERRPGSSSARSRSSTRKQLEPPTPYETTAFMVNASPLLTSSLHSRNSATSTQESGYLTKAHLLRWTRFGLAFLVIASSTAALGCAGHVLDRYNETRFGREYSLPLWPRNVDVKPTLTILIPAAILIAVNLGYLVFSLIPTPYSRTLMYNIVFVGASFVGLVLCLFAIPFNTALTTPSEHHARESLQSWTCKFSDGASKFTSDAKSLQIPVYLSDGVPVPAGFERLCMESQVAVGFMVAVLVLELVSCAVGGAGILLENKMAKARKARYAGHEKGDGVS</sequence>
<accession>A0A0D2BQS7</accession>
<dbReference type="GeneID" id="25329120"/>
<dbReference type="Proteomes" id="UP000054342">
    <property type="component" value="Unassembled WGS sequence"/>
</dbReference>
<keyword evidence="2" id="KW-0812">Transmembrane</keyword>
<gene>
    <name evidence="3" type="ORF">PV05_07212</name>
</gene>
<name>A0A0D2BQS7_9EURO</name>
<dbReference type="OrthoDB" id="3890746at2759"/>
<protein>
    <submittedName>
        <fullName evidence="3">Uncharacterized protein</fullName>
    </submittedName>
</protein>
<feature type="transmembrane region" description="Helical" evidence="2">
    <location>
        <begin position="156"/>
        <end position="176"/>
    </location>
</feature>
<dbReference type="EMBL" id="KN847320">
    <property type="protein sequence ID" value="KIW54881.1"/>
    <property type="molecule type" value="Genomic_DNA"/>
</dbReference>
<reference evidence="3 4" key="1">
    <citation type="submission" date="2015-01" db="EMBL/GenBank/DDBJ databases">
        <title>The Genome Sequence of Exophiala xenobiotica CBS118157.</title>
        <authorList>
            <consortium name="The Broad Institute Genomics Platform"/>
            <person name="Cuomo C."/>
            <person name="de Hoog S."/>
            <person name="Gorbushina A."/>
            <person name="Stielow B."/>
            <person name="Teixiera M."/>
            <person name="Abouelleil A."/>
            <person name="Chapman S.B."/>
            <person name="Priest M."/>
            <person name="Young S.K."/>
            <person name="Wortman J."/>
            <person name="Nusbaum C."/>
            <person name="Birren B."/>
        </authorList>
    </citation>
    <scope>NUCLEOTIDE SEQUENCE [LARGE SCALE GENOMIC DNA]</scope>
    <source>
        <strain evidence="3 4">CBS 118157</strain>
    </source>
</reference>
<keyword evidence="2" id="KW-1133">Transmembrane helix</keyword>
<feature type="transmembrane region" description="Helical" evidence="2">
    <location>
        <begin position="240"/>
        <end position="265"/>
    </location>
</feature>
<keyword evidence="4" id="KW-1185">Reference proteome</keyword>
<dbReference type="HOGENOM" id="CLU_082161_0_0_1"/>